<dbReference type="EMBL" id="FNOY01000008">
    <property type="protein sequence ID" value="SDX77568.1"/>
    <property type="molecule type" value="Genomic_DNA"/>
</dbReference>
<dbReference type="OrthoDB" id="9816564at2"/>
<dbReference type="SUPFAM" id="SSF53756">
    <property type="entry name" value="UDP-Glycosyltransferase/glycogen phosphorylase"/>
    <property type="match status" value="1"/>
</dbReference>
<sequence length="528" mass="59119">MQKSLVHYHIDHAVRQGNLVFGHGWLFHESAETIQLQLRSGDFSIPLEFGNPRSDVVRAYPATPLAEPSGFLFYVRLPDSHAKPMSPVRLVAEFADGEQLDIPLAFPALTSKRWPLIYTVVRRLWALLKQGDFSAIREKSRRYLKSWALSSSDSRQLVKQLQHKPCVIIVDHSLGGGTNLYRAQRIDCFHSQAREVLVVTYHPALLGYRIEHHARHQAVRHYQLDRLETILALASGLSVETILYNNAVSFPDAAALPAILVALARLTSARLELALHDYFLFCPSPHLLDAQGHFCDLPKEPALCQRCLAHSTQSFVPIYGIHDIGSWRSHWRELIVTASAIQVFSKGMATLLAETFPDLDPAVVRYTPHSMAYFADAMPLQPPAAPLRIGVVGNITPIKGSAVVANLARVIKDSGRDDIELIVIGTLHASSKTTIRQTGAYRHQDLPEILSREKINLVLFPSIGPETFSYVIQEMKILGLPIVAFNLGAQAEYLDQYPKSLLLALDISPKDLFIRIIEFHQKIYPIQV</sequence>
<organism evidence="1 2">
    <name type="scientific">Nitrosomonas halophila</name>
    <dbReference type="NCBI Taxonomy" id="44576"/>
    <lineage>
        <taxon>Bacteria</taxon>
        <taxon>Pseudomonadati</taxon>
        <taxon>Pseudomonadota</taxon>
        <taxon>Betaproteobacteria</taxon>
        <taxon>Nitrosomonadales</taxon>
        <taxon>Nitrosomonadaceae</taxon>
        <taxon>Nitrosomonas</taxon>
    </lineage>
</organism>
<accession>A0A1H3EH83</accession>
<dbReference type="Gene3D" id="3.40.50.2000">
    <property type="entry name" value="Glycogen Phosphorylase B"/>
    <property type="match status" value="1"/>
</dbReference>
<dbReference type="RefSeq" id="WP_090412061.1">
    <property type="nucleotide sequence ID" value="NZ_FNOY01000008.1"/>
</dbReference>
<dbReference type="Pfam" id="PF13692">
    <property type="entry name" value="Glyco_trans_1_4"/>
    <property type="match status" value="1"/>
</dbReference>
<protein>
    <submittedName>
        <fullName evidence="1">Glycosyltransferase involved in cell wall bisynthesis</fullName>
    </submittedName>
</protein>
<proteinExistence type="predicted"/>
<gene>
    <name evidence="1" type="ORF">SAMN05421881_100822</name>
</gene>
<dbReference type="STRING" id="44576.SAMN05421881_100822"/>
<keyword evidence="2" id="KW-1185">Reference proteome</keyword>
<dbReference type="GO" id="GO:0016740">
    <property type="term" value="F:transferase activity"/>
    <property type="evidence" value="ECO:0007669"/>
    <property type="project" value="UniProtKB-KW"/>
</dbReference>
<reference evidence="1 2" key="1">
    <citation type="submission" date="2016-10" db="EMBL/GenBank/DDBJ databases">
        <authorList>
            <person name="de Groot N.N."/>
        </authorList>
    </citation>
    <scope>NUCLEOTIDE SEQUENCE [LARGE SCALE GENOMIC DNA]</scope>
    <source>
        <strain evidence="1 2">Nm1</strain>
    </source>
</reference>
<evidence type="ECO:0000313" key="1">
    <source>
        <dbReference type="EMBL" id="SDX77568.1"/>
    </source>
</evidence>
<dbReference type="AlphaFoldDB" id="A0A1H3EH83"/>
<keyword evidence="1" id="KW-0808">Transferase</keyword>
<dbReference type="Proteomes" id="UP000198640">
    <property type="component" value="Unassembled WGS sequence"/>
</dbReference>
<name>A0A1H3EH83_9PROT</name>
<evidence type="ECO:0000313" key="2">
    <source>
        <dbReference type="Proteomes" id="UP000198640"/>
    </source>
</evidence>